<feature type="compositionally biased region" description="Low complexity" evidence="1">
    <location>
        <begin position="1"/>
        <end position="12"/>
    </location>
</feature>
<reference evidence="2 3" key="1">
    <citation type="journal article" date="2014" name="PLoS ONE">
        <title>Genome Information of Methylobacterium oryzae, a Plant-Probiotic Methylotroph in the Phyllosphere.</title>
        <authorList>
            <person name="Kwak M.J."/>
            <person name="Jeong H."/>
            <person name="Madhaiyan M."/>
            <person name="Lee Y."/>
            <person name="Sa T.M."/>
            <person name="Oh T.K."/>
            <person name="Kim J.F."/>
        </authorList>
    </citation>
    <scope>NUCLEOTIDE SEQUENCE [LARGE SCALE GENOMIC DNA]</scope>
    <source>
        <strain evidence="2 3">CBMB20</strain>
    </source>
</reference>
<protein>
    <submittedName>
        <fullName evidence="2">Protein of unassigned function</fullName>
    </submittedName>
</protein>
<dbReference type="EMBL" id="CP003811">
    <property type="protein sequence ID" value="AIQ90549.1"/>
    <property type="molecule type" value="Genomic_DNA"/>
</dbReference>
<feature type="region of interest" description="Disordered" evidence="1">
    <location>
        <begin position="38"/>
        <end position="57"/>
    </location>
</feature>
<sequence>MAATSARASAPALQNPAYRPADPHPDKPCVLNALSARRRARAAARRAEDSGAEKTFG</sequence>
<accession>A0A089Q7K2</accession>
<evidence type="ECO:0000313" key="3">
    <source>
        <dbReference type="Proteomes" id="UP000029492"/>
    </source>
</evidence>
<dbReference type="KEGG" id="mor:MOC_2794"/>
<evidence type="ECO:0000313" key="2">
    <source>
        <dbReference type="EMBL" id="AIQ90549.1"/>
    </source>
</evidence>
<feature type="compositionally biased region" description="Basic and acidic residues" evidence="1">
    <location>
        <begin position="45"/>
        <end position="57"/>
    </location>
</feature>
<dbReference type="Proteomes" id="UP000029492">
    <property type="component" value="Chromosome"/>
</dbReference>
<dbReference type="AlphaFoldDB" id="A0A089Q7K2"/>
<feature type="region of interest" description="Disordered" evidence="1">
    <location>
        <begin position="1"/>
        <end position="29"/>
    </location>
</feature>
<name>A0A089Q7K2_9HYPH</name>
<evidence type="ECO:0000256" key="1">
    <source>
        <dbReference type="SAM" id="MobiDB-lite"/>
    </source>
</evidence>
<keyword evidence="3" id="KW-1185">Reference proteome</keyword>
<proteinExistence type="predicted"/>
<dbReference type="HOGENOM" id="CLU_2991554_0_0_5"/>
<organism evidence="2 3">
    <name type="scientific">Methylobacterium oryzae CBMB20</name>
    <dbReference type="NCBI Taxonomy" id="693986"/>
    <lineage>
        <taxon>Bacteria</taxon>
        <taxon>Pseudomonadati</taxon>
        <taxon>Pseudomonadota</taxon>
        <taxon>Alphaproteobacteria</taxon>
        <taxon>Hyphomicrobiales</taxon>
        <taxon>Methylobacteriaceae</taxon>
        <taxon>Methylobacterium</taxon>
    </lineage>
</organism>
<gene>
    <name evidence="2" type="ORF">MOC_2794</name>
</gene>